<dbReference type="GO" id="GO:0006006">
    <property type="term" value="P:glucose metabolic process"/>
    <property type="evidence" value="ECO:0007669"/>
    <property type="project" value="InterPro"/>
</dbReference>
<dbReference type="InterPro" id="IPR020829">
    <property type="entry name" value="GlycerAld_3-P_DH_cat"/>
</dbReference>
<sequence>MTVRIGINGFGRIGRSYLRAALANKADVQVVAVNDLTDASTLATLLEWDSISGHLDGVSVDGDVITVGANQIKVLSTADPSAIAWGEYGADVVIESTGRFTDGAKALAHLSGGAKKVIVSAPAKGDVPTFVLGVNDDRLDPTASDVFSNGSCTTNSLAPLAKVLNDSFGIESGLMTTVHAYTGDQRLQDAPHSDLRRARAAAVSTIPTSSGAAKAIGKVIPELDGRLTGFALRVPIPVGSITDLTAVLTKSADVAEINQAFADAAAAGPLKGYLQYSEAPLVSADIVGNPHSSIFDAPLTQVVGHQVKVLGWYDNEWGFSNRLVEFSERIGKAL</sequence>
<dbReference type="EMBL" id="VSSQ01013881">
    <property type="protein sequence ID" value="MPM52481.1"/>
    <property type="molecule type" value="Genomic_DNA"/>
</dbReference>
<dbReference type="PRINTS" id="PR00078">
    <property type="entry name" value="G3PDHDRGNASE"/>
</dbReference>
<dbReference type="GO" id="GO:0050661">
    <property type="term" value="F:NADP binding"/>
    <property type="evidence" value="ECO:0007669"/>
    <property type="project" value="InterPro"/>
</dbReference>
<dbReference type="CDD" id="cd18126">
    <property type="entry name" value="GAPDH_I_C"/>
    <property type="match status" value="1"/>
</dbReference>
<dbReference type="PANTHER" id="PTHR43148">
    <property type="entry name" value="GLYCERALDEHYDE-3-PHOSPHATE DEHYDROGENASE 2"/>
    <property type="match status" value="1"/>
</dbReference>
<dbReference type="InterPro" id="IPR006424">
    <property type="entry name" value="Glyceraldehyde-3-P_DH_1"/>
</dbReference>
<dbReference type="EC" id="1.2.1.12" evidence="4"/>
<dbReference type="SUPFAM" id="SSF55347">
    <property type="entry name" value="Glyceraldehyde-3-phosphate dehydrogenase-like, C-terminal domain"/>
    <property type="match status" value="1"/>
</dbReference>
<feature type="domain" description="Glyceraldehyde 3-phosphate dehydrogenase NAD(P) binding" evidence="3">
    <location>
        <begin position="3"/>
        <end position="152"/>
    </location>
</feature>
<dbReference type="SUPFAM" id="SSF51735">
    <property type="entry name" value="NAD(P)-binding Rossmann-fold domains"/>
    <property type="match status" value="1"/>
</dbReference>
<dbReference type="AlphaFoldDB" id="A0A645AJK8"/>
<evidence type="ECO:0000259" key="3">
    <source>
        <dbReference type="SMART" id="SM00846"/>
    </source>
</evidence>
<dbReference type="CDD" id="cd05214">
    <property type="entry name" value="GAPDH_I_N"/>
    <property type="match status" value="1"/>
</dbReference>
<evidence type="ECO:0000256" key="2">
    <source>
        <dbReference type="ARBA" id="ARBA00023002"/>
    </source>
</evidence>
<dbReference type="GO" id="GO:0051287">
    <property type="term" value="F:NAD binding"/>
    <property type="evidence" value="ECO:0007669"/>
    <property type="project" value="InterPro"/>
</dbReference>
<dbReference type="FunFam" id="3.40.50.720:FF:000001">
    <property type="entry name" value="Glyceraldehyde-3-phosphate dehydrogenase"/>
    <property type="match status" value="1"/>
</dbReference>
<dbReference type="Pfam" id="PF00044">
    <property type="entry name" value="Gp_dh_N"/>
    <property type="match status" value="1"/>
</dbReference>
<evidence type="ECO:0000256" key="1">
    <source>
        <dbReference type="ARBA" id="ARBA00007406"/>
    </source>
</evidence>
<dbReference type="InterPro" id="IPR036291">
    <property type="entry name" value="NAD(P)-bd_dom_sf"/>
</dbReference>
<name>A0A645AJK8_9ZZZZ</name>
<dbReference type="Gene3D" id="3.30.360.10">
    <property type="entry name" value="Dihydrodipicolinate Reductase, domain 2"/>
    <property type="match status" value="1"/>
</dbReference>
<dbReference type="GO" id="GO:0004365">
    <property type="term" value="F:glyceraldehyde-3-phosphate dehydrogenase (NAD+) (phosphorylating) activity"/>
    <property type="evidence" value="ECO:0007669"/>
    <property type="project" value="UniProtKB-EC"/>
</dbReference>
<comment type="caution">
    <text evidence="4">The sequence shown here is derived from an EMBL/GenBank/DDBJ whole genome shotgun (WGS) entry which is preliminary data.</text>
</comment>
<organism evidence="4">
    <name type="scientific">bioreactor metagenome</name>
    <dbReference type="NCBI Taxonomy" id="1076179"/>
    <lineage>
        <taxon>unclassified sequences</taxon>
        <taxon>metagenomes</taxon>
        <taxon>ecological metagenomes</taxon>
    </lineage>
</organism>
<dbReference type="FunFam" id="3.30.360.10:FF:000002">
    <property type="entry name" value="Glyceraldehyde-3-phosphate dehydrogenase"/>
    <property type="match status" value="1"/>
</dbReference>
<reference evidence="4" key="1">
    <citation type="submission" date="2019-08" db="EMBL/GenBank/DDBJ databases">
        <authorList>
            <person name="Kucharzyk K."/>
            <person name="Murdoch R.W."/>
            <person name="Higgins S."/>
            <person name="Loffler F."/>
        </authorList>
    </citation>
    <scope>NUCLEOTIDE SEQUENCE</scope>
</reference>
<proteinExistence type="inferred from homology"/>
<evidence type="ECO:0000313" key="4">
    <source>
        <dbReference type="EMBL" id="MPM52481.1"/>
    </source>
</evidence>
<dbReference type="Pfam" id="PF02800">
    <property type="entry name" value="Gp_dh_C"/>
    <property type="match status" value="1"/>
</dbReference>
<gene>
    <name evidence="4" type="primary">gapA_14</name>
    <name evidence="4" type="ORF">SDC9_99240</name>
</gene>
<dbReference type="PIRSF" id="PIRSF000149">
    <property type="entry name" value="GAP_DH"/>
    <property type="match status" value="1"/>
</dbReference>
<protein>
    <submittedName>
        <fullName evidence="4">Glyceraldehyde-3-phosphate dehydrogenase</fullName>
        <ecNumber evidence="4">1.2.1.12</ecNumber>
    </submittedName>
</protein>
<keyword evidence="2 4" id="KW-0560">Oxidoreductase</keyword>
<dbReference type="Gene3D" id="3.40.50.720">
    <property type="entry name" value="NAD(P)-binding Rossmann-like Domain"/>
    <property type="match status" value="1"/>
</dbReference>
<dbReference type="InterPro" id="IPR020828">
    <property type="entry name" value="GlycerAld_3-P_DH_NAD(P)-bd"/>
</dbReference>
<dbReference type="NCBIfam" id="TIGR01534">
    <property type="entry name" value="GAPDH-I"/>
    <property type="match status" value="1"/>
</dbReference>
<dbReference type="SMART" id="SM00846">
    <property type="entry name" value="Gp_dh_N"/>
    <property type="match status" value="1"/>
</dbReference>
<comment type="similarity">
    <text evidence="1">Belongs to the glyceraldehyde-3-phosphate dehydrogenase family.</text>
</comment>
<accession>A0A645AJK8</accession>
<dbReference type="InterPro" id="IPR020831">
    <property type="entry name" value="GlycerAld/Erythrose_P_DH"/>
</dbReference>